<keyword evidence="5" id="KW-1185">Reference proteome</keyword>
<dbReference type="PANTHER" id="PTHR40735">
    <property type="entry name" value="RNA-EDITING COMPLEX PROTEIN MP42-RELATED"/>
    <property type="match status" value="1"/>
</dbReference>
<dbReference type="GO" id="GO:0008270">
    <property type="term" value="F:zinc ion binding"/>
    <property type="evidence" value="ECO:0007669"/>
    <property type="project" value="UniProtKB-KW"/>
</dbReference>
<protein>
    <submittedName>
        <fullName evidence="4">RNA editing comple protein MP63</fullName>
    </submittedName>
</protein>
<sequence>MQRCIRVAGVAACRCAFRRLRQVGATRHTLPGGQDFMIGSTASFPLAASSRCQATVPDKRFHCSVCKKAFRLEMAAKLHLQQVHGSEGTVEAGAGPGQPEEQSAQTPVGVFRSAPPQAPTVVTPVQPELYERPARREKPAPKPLHQAEREVPSLVMEKMLSVWDDIGVRRMGSQFVHSSMVMHVFAARPSDHAEPLYGAVSPEGENPFEGGGSAADSFDYPIGAGEGNVYSFNMSDAFAMATDEFFGPCRAAKCPNPFRMKSSMGTCRIIPKAEVVEQRTAPVTPFGQLPLFGQSPPDQPPQETAESAAAAAKSSGTLVASPFASSIDNSPFVGTATTSLDDGGYSPFAPAEETPAPAVPTPEAPAAAAAAAAAPTTILSPFLSATDAPSSPFAVAPSPFATPTFTAADSEVPGGERAGATAPFAFAADAYAAAVPAAAAAAAEVPPTHACTICEKTFSTHEGLRMHSRAKHALDIPKEKSLPKRRSLPDLPAYIPSPVDLSMTSPFGSSTQAMTWSEVELTPYAQSISNITVAGRIVDTASSQDGSMLLTVFVRGSATASDEMITVRCSAEAIKAVSDPFRRGEYVFACGNLRLLPVVDDATKKMFASPVVYVTSPTGVVAKLNTSH</sequence>
<dbReference type="InterPro" id="IPR013087">
    <property type="entry name" value="Znf_C2H2_type"/>
</dbReference>
<evidence type="ECO:0000313" key="4">
    <source>
        <dbReference type="EMBL" id="KPI89397.1"/>
    </source>
</evidence>
<name>A0A0N0P8D6_LEPSE</name>
<evidence type="ECO:0000313" key="5">
    <source>
        <dbReference type="Proteomes" id="UP000038009"/>
    </source>
</evidence>
<organism evidence="4 5">
    <name type="scientific">Leptomonas seymouri</name>
    <dbReference type="NCBI Taxonomy" id="5684"/>
    <lineage>
        <taxon>Eukaryota</taxon>
        <taxon>Discoba</taxon>
        <taxon>Euglenozoa</taxon>
        <taxon>Kinetoplastea</taxon>
        <taxon>Metakinetoplastina</taxon>
        <taxon>Trypanosomatida</taxon>
        <taxon>Trypanosomatidae</taxon>
        <taxon>Leishmaniinae</taxon>
        <taxon>Leptomonas</taxon>
    </lineage>
</organism>
<accession>A0A0N0P8D6</accession>
<proteinExistence type="predicted"/>
<reference evidence="4 5" key="1">
    <citation type="journal article" date="2015" name="PLoS Pathog.">
        <title>Leptomonas seymouri: Adaptations to the Dixenous Life Cycle Analyzed by Genome Sequencing, Transcriptome Profiling and Co-infection with Leishmania donovani.</title>
        <authorList>
            <person name="Kraeva N."/>
            <person name="Butenko A."/>
            <person name="Hlavacova J."/>
            <person name="Kostygov A."/>
            <person name="Myskova J."/>
            <person name="Grybchuk D."/>
            <person name="Lestinova T."/>
            <person name="Votypka J."/>
            <person name="Volf P."/>
            <person name="Opperdoes F."/>
            <person name="Flegontov P."/>
            <person name="Lukes J."/>
            <person name="Yurchenko V."/>
        </authorList>
    </citation>
    <scope>NUCLEOTIDE SEQUENCE [LARGE SCALE GENOMIC DNA]</scope>
    <source>
        <strain evidence="4 5">ATCC 30220</strain>
    </source>
</reference>
<feature type="region of interest" description="Disordered" evidence="2">
    <location>
        <begin position="343"/>
        <end position="363"/>
    </location>
</feature>
<dbReference type="Gene3D" id="2.40.50.140">
    <property type="entry name" value="Nucleic acid-binding proteins"/>
    <property type="match status" value="1"/>
</dbReference>
<keyword evidence="1" id="KW-0479">Metal-binding</keyword>
<dbReference type="EMBL" id="LJSK01000025">
    <property type="protein sequence ID" value="KPI89397.1"/>
    <property type="molecule type" value="Genomic_DNA"/>
</dbReference>
<dbReference type="InterPro" id="IPR012340">
    <property type="entry name" value="NA-bd_OB-fold"/>
</dbReference>
<evidence type="ECO:0000259" key="3">
    <source>
        <dbReference type="PROSITE" id="PS50157"/>
    </source>
</evidence>
<evidence type="ECO:0000256" key="1">
    <source>
        <dbReference type="PROSITE-ProRule" id="PRU00042"/>
    </source>
</evidence>
<dbReference type="SMART" id="SM00355">
    <property type="entry name" value="ZnF_C2H2"/>
    <property type="match status" value="2"/>
</dbReference>
<comment type="caution">
    <text evidence="4">The sequence shown here is derived from an EMBL/GenBank/DDBJ whole genome shotgun (WGS) entry which is preliminary data.</text>
</comment>
<feature type="domain" description="C2H2-type" evidence="3">
    <location>
        <begin position="61"/>
        <end position="89"/>
    </location>
</feature>
<dbReference type="AlphaFoldDB" id="A0A0N0P8D6"/>
<dbReference type="OMA" id="QLPMFGQ"/>
<keyword evidence="1" id="KW-0862">Zinc</keyword>
<feature type="region of interest" description="Disordered" evidence="2">
    <location>
        <begin position="286"/>
        <end position="311"/>
    </location>
</feature>
<dbReference type="PROSITE" id="PS50157">
    <property type="entry name" value="ZINC_FINGER_C2H2_2"/>
    <property type="match status" value="2"/>
</dbReference>
<feature type="region of interest" description="Disordered" evidence="2">
    <location>
        <begin position="86"/>
        <end position="146"/>
    </location>
</feature>
<keyword evidence="1" id="KW-0863">Zinc-finger</keyword>
<dbReference type="Proteomes" id="UP000038009">
    <property type="component" value="Unassembled WGS sequence"/>
</dbReference>
<feature type="compositionally biased region" description="Basic and acidic residues" evidence="2">
    <location>
        <begin position="129"/>
        <end position="146"/>
    </location>
</feature>
<dbReference type="VEuPathDB" id="TriTrypDB:Lsey_0025_0440"/>
<dbReference type="PANTHER" id="PTHR40735:SF4">
    <property type="entry name" value="RNA EDITING COMPLEX PROTEIN MP63"/>
    <property type="match status" value="1"/>
</dbReference>
<gene>
    <name evidence="4" type="ORF">ABL78_1523</name>
</gene>
<dbReference type="PROSITE" id="PS00028">
    <property type="entry name" value="ZINC_FINGER_C2H2_1"/>
    <property type="match status" value="2"/>
</dbReference>
<dbReference type="CDD" id="cd23959">
    <property type="entry name" value="KREPA2"/>
    <property type="match status" value="1"/>
</dbReference>
<dbReference type="OrthoDB" id="272591at2759"/>
<feature type="domain" description="C2H2-type" evidence="3">
    <location>
        <begin position="449"/>
        <end position="477"/>
    </location>
</feature>
<evidence type="ECO:0000256" key="2">
    <source>
        <dbReference type="SAM" id="MobiDB-lite"/>
    </source>
</evidence>